<reference evidence="2" key="2">
    <citation type="journal article" date="2023" name="BMC Genomics">
        <title>Pest status, molecular evolution, and epigenetic factors derived from the genome assembly of Frankliniella fusca, a thysanopteran phytovirus vector.</title>
        <authorList>
            <person name="Catto M.A."/>
            <person name="Labadie P.E."/>
            <person name="Jacobson A.L."/>
            <person name="Kennedy G.G."/>
            <person name="Srinivasan R."/>
            <person name="Hunt B.G."/>
        </authorList>
    </citation>
    <scope>NUCLEOTIDE SEQUENCE</scope>
    <source>
        <strain evidence="2">PL_HMW_Pooled</strain>
    </source>
</reference>
<accession>A0AAE1LML8</accession>
<name>A0AAE1LML8_9NEOP</name>
<proteinExistence type="predicted"/>
<reference evidence="2" key="1">
    <citation type="submission" date="2021-07" db="EMBL/GenBank/DDBJ databases">
        <authorList>
            <person name="Catto M.A."/>
            <person name="Jacobson A."/>
            <person name="Kennedy G."/>
            <person name="Labadie P."/>
            <person name="Hunt B.G."/>
            <person name="Srinivasan R."/>
        </authorList>
    </citation>
    <scope>NUCLEOTIDE SEQUENCE</scope>
    <source>
        <strain evidence="2">PL_HMW_Pooled</strain>
        <tissue evidence="2">Head</tissue>
    </source>
</reference>
<sequence>MEGGPVQAFEGRTRGSWILHCADGFHYNIREVRGRRVRLRCRHRPSRGLGTGCPGTARVSLDTGHLQHLIPHNHDRDLLLPEDFELRRRMVEDARSDLVGTRIGTILREWRVRCANVHLASRFTRARMNSSLYAARSENYPRIPKTLIYLGVLLGLPNMRSVCKTVDGDDYIFQGVVGNQMSGTAAVIFASGRMLQFLPTQESIHVDSTFKKAPRKPKIMQIFNVVVKYGDNIVCAVRVLMRRRTEEAYTSVINYLCDIAPNFNPRRIHCDYELAQMNAFKSAFPLCRVVGCLWHYAVKVSQRAWRLGLAPHATDNPLVFEFIRCVCALPLLPMHLIWAAAQEFWGEVEASGWGPDLLPLFQYFEETWMPRINELSVFGDSDRTNNCSESDNRTLANVFPQNHPNVWQLVGGFVQLEYVAWCDKVAIDHMRPVAPGRRYSAILNDRRVRMASQLLIGNQITPAHFLHQASSAIHAAVLHGLRIGDVDSDSGSESEEESDED</sequence>
<evidence type="ECO:0000313" key="2">
    <source>
        <dbReference type="EMBL" id="KAK3924154.1"/>
    </source>
</evidence>
<dbReference type="Pfam" id="PF10551">
    <property type="entry name" value="MULE"/>
    <property type="match status" value="1"/>
</dbReference>
<dbReference type="EMBL" id="JAHWGI010001166">
    <property type="protein sequence ID" value="KAK3924154.1"/>
    <property type="molecule type" value="Genomic_DNA"/>
</dbReference>
<evidence type="ECO:0000313" key="3">
    <source>
        <dbReference type="Proteomes" id="UP001219518"/>
    </source>
</evidence>
<comment type="caution">
    <text evidence="2">The sequence shown here is derived from an EMBL/GenBank/DDBJ whole genome shotgun (WGS) entry which is preliminary data.</text>
</comment>
<protein>
    <submittedName>
        <fullName evidence="2">Phosphate acyltransferase</fullName>
    </submittedName>
</protein>
<keyword evidence="2" id="KW-0012">Acyltransferase</keyword>
<feature type="domain" description="MULE transposase" evidence="1">
    <location>
        <begin position="204"/>
        <end position="296"/>
    </location>
</feature>
<organism evidence="2 3">
    <name type="scientific">Frankliniella fusca</name>
    <dbReference type="NCBI Taxonomy" id="407009"/>
    <lineage>
        <taxon>Eukaryota</taxon>
        <taxon>Metazoa</taxon>
        <taxon>Ecdysozoa</taxon>
        <taxon>Arthropoda</taxon>
        <taxon>Hexapoda</taxon>
        <taxon>Insecta</taxon>
        <taxon>Pterygota</taxon>
        <taxon>Neoptera</taxon>
        <taxon>Paraneoptera</taxon>
        <taxon>Thysanoptera</taxon>
        <taxon>Terebrantia</taxon>
        <taxon>Thripoidea</taxon>
        <taxon>Thripidae</taxon>
        <taxon>Frankliniella</taxon>
    </lineage>
</organism>
<dbReference type="Proteomes" id="UP001219518">
    <property type="component" value="Unassembled WGS sequence"/>
</dbReference>
<evidence type="ECO:0000259" key="1">
    <source>
        <dbReference type="Pfam" id="PF10551"/>
    </source>
</evidence>
<keyword evidence="2" id="KW-0808">Transferase</keyword>
<dbReference type="AlphaFoldDB" id="A0AAE1LML8"/>
<keyword evidence="3" id="KW-1185">Reference proteome</keyword>
<gene>
    <name evidence="2" type="ORF">KUF71_012238</name>
</gene>
<dbReference type="GO" id="GO:0016746">
    <property type="term" value="F:acyltransferase activity"/>
    <property type="evidence" value="ECO:0007669"/>
    <property type="project" value="UniProtKB-KW"/>
</dbReference>
<dbReference type="InterPro" id="IPR018289">
    <property type="entry name" value="MULE_transposase_dom"/>
</dbReference>